<dbReference type="AlphaFoldDB" id="A0A1C9ZW98"/>
<accession>A0A1C9ZW98</accession>
<proteinExistence type="evidence at transcript level"/>
<sequence>MAHGCFHAHRVHSMPAVCPARLSQTTAPKAAVVSCHCVCDGTVWMVVTRAVEGPCGRGAHPHAL</sequence>
<evidence type="ECO:0000313" key="1">
    <source>
        <dbReference type="EMBL" id="BAV58315.1"/>
    </source>
</evidence>
<dbReference type="EMBL" id="LC088627">
    <property type="protein sequence ID" value="BAV58315.1"/>
    <property type="molecule type" value="mRNA"/>
</dbReference>
<organism evidence="1">
    <name type="scientific">Ulva partita</name>
    <dbReference type="NCBI Taxonomy" id="1605170"/>
    <lineage>
        <taxon>Eukaryota</taxon>
        <taxon>Viridiplantae</taxon>
        <taxon>Chlorophyta</taxon>
        <taxon>core chlorophytes</taxon>
        <taxon>Ulvophyceae</taxon>
        <taxon>OUU clade</taxon>
        <taxon>Ulvales</taxon>
        <taxon>Ulvaceae</taxon>
        <taxon>Ulva</taxon>
    </lineage>
</organism>
<gene>
    <name evidence="1" type="primary">5840f</name>
</gene>
<protein>
    <submittedName>
        <fullName evidence="1">Uncharacterized protein</fullName>
    </submittedName>
</protein>
<name>A0A1C9ZW98_9CHLO</name>
<reference evidence="1" key="1">
    <citation type="submission" date="2015-10" db="EMBL/GenBank/DDBJ databases">
        <title>Evolution of the mating-type locus in an isomorphic haploid-diploid life cycle and isogamy.</title>
        <authorList>
            <person name="Yamazaki T."/>
            <person name="Suzuki R."/>
            <person name="Ichihara K."/>
            <person name="Toyoda A."/>
            <person name="Kuwano K."/>
            <person name="Kawano S."/>
        </authorList>
    </citation>
    <scope>NUCLEOTIDE SEQUENCE</scope>
    <source>
        <strain evidence="1">MGEC-1</strain>
    </source>
</reference>